<dbReference type="EMBL" id="CABP01000117">
    <property type="protein sequence ID" value="CBI05434.1"/>
    <property type="molecule type" value="Genomic_DNA"/>
</dbReference>
<organism evidence="1">
    <name type="scientific">mine drainage metagenome</name>
    <dbReference type="NCBI Taxonomy" id="410659"/>
    <lineage>
        <taxon>unclassified sequences</taxon>
        <taxon>metagenomes</taxon>
        <taxon>ecological metagenomes</taxon>
    </lineage>
</organism>
<dbReference type="AlphaFoldDB" id="E6QE08"/>
<reference evidence="1" key="1">
    <citation type="submission" date="2009-10" db="EMBL/GenBank/DDBJ databases">
        <title>Diversity of trophic interactions inside an arsenic-rich microbial ecosystem.</title>
        <authorList>
            <person name="Bertin P.N."/>
            <person name="Heinrich-Salmeron A."/>
            <person name="Pelletier E."/>
            <person name="Goulhen-Chollet F."/>
            <person name="Arsene-Ploetze F."/>
            <person name="Gallien S."/>
            <person name="Calteau A."/>
            <person name="Vallenet D."/>
            <person name="Casiot C."/>
            <person name="Chane-Woon-Ming B."/>
            <person name="Giloteaux L."/>
            <person name="Barakat M."/>
            <person name="Bonnefoy V."/>
            <person name="Bruneel O."/>
            <person name="Chandler M."/>
            <person name="Cleiss J."/>
            <person name="Duran R."/>
            <person name="Elbaz-Poulichet F."/>
            <person name="Fonknechten N."/>
            <person name="Lauga B."/>
            <person name="Mornico D."/>
            <person name="Ortet P."/>
            <person name="Schaeffer C."/>
            <person name="Siguier P."/>
            <person name="Alexander Thil Smith A."/>
            <person name="Van Dorsselaer A."/>
            <person name="Weissenbach J."/>
            <person name="Medigue C."/>
            <person name="Le Paslier D."/>
        </authorList>
    </citation>
    <scope>NUCLEOTIDE SEQUENCE</scope>
</reference>
<protein>
    <submittedName>
        <fullName evidence="1">Uncharacterized protein</fullName>
    </submittedName>
</protein>
<sequence>MARGVPTDYSQLRLGPSDLPHLPDVCYWQILPVPNLDVNGCSRCLCVCTHKQRYVYYVIMYSAHVELAVSPVNAGHLVGAVSRCYT</sequence>
<proteinExistence type="predicted"/>
<accession>E6QE08</accession>
<comment type="caution">
    <text evidence="1">The sequence shown here is derived from an EMBL/GenBank/DDBJ whole genome shotgun (WGS) entry which is preliminary data.</text>
</comment>
<name>E6QE08_9ZZZZ</name>
<evidence type="ECO:0000313" key="1">
    <source>
        <dbReference type="EMBL" id="CBI05434.1"/>
    </source>
</evidence>
<gene>
    <name evidence="1" type="ORF">CARN5_1055</name>
</gene>